<dbReference type="InterPro" id="IPR036020">
    <property type="entry name" value="WW_dom_sf"/>
</dbReference>
<name>A0A183AZW6_9TREM</name>
<dbReference type="GO" id="GO:0035329">
    <property type="term" value="P:hippo signaling"/>
    <property type="evidence" value="ECO:0007669"/>
    <property type="project" value="TreeGrafter"/>
</dbReference>
<keyword evidence="4" id="KW-0539">Nucleus</keyword>
<dbReference type="PROSITE" id="PS01159">
    <property type="entry name" value="WW_DOMAIN_1"/>
    <property type="match status" value="2"/>
</dbReference>
<evidence type="ECO:0000313" key="9">
    <source>
        <dbReference type="WBParaSite" id="ECPE_0001253701-mRNA-1"/>
    </source>
</evidence>
<dbReference type="GO" id="GO:0005737">
    <property type="term" value="C:cytoplasm"/>
    <property type="evidence" value="ECO:0007669"/>
    <property type="project" value="UniProtKB-SubCell"/>
</dbReference>
<reference evidence="7 8" key="2">
    <citation type="submission" date="2018-11" db="EMBL/GenBank/DDBJ databases">
        <authorList>
            <consortium name="Pathogen Informatics"/>
        </authorList>
    </citation>
    <scope>NUCLEOTIDE SEQUENCE [LARGE SCALE GENOMIC DNA]</scope>
    <source>
        <strain evidence="7 8">Egypt</strain>
    </source>
</reference>
<feature type="domain" description="WW" evidence="6">
    <location>
        <begin position="70"/>
        <end position="103"/>
    </location>
</feature>
<evidence type="ECO:0000313" key="8">
    <source>
        <dbReference type="Proteomes" id="UP000272942"/>
    </source>
</evidence>
<evidence type="ECO:0000313" key="7">
    <source>
        <dbReference type="EMBL" id="VDP89773.1"/>
    </source>
</evidence>
<evidence type="ECO:0000256" key="2">
    <source>
        <dbReference type="ARBA" id="ARBA00004496"/>
    </source>
</evidence>
<protein>
    <submittedName>
        <fullName evidence="9">WW domain-containing protein</fullName>
    </submittedName>
</protein>
<dbReference type="GO" id="GO:0005634">
    <property type="term" value="C:nucleus"/>
    <property type="evidence" value="ECO:0007669"/>
    <property type="project" value="UniProtKB-SubCell"/>
</dbReference>
<dbReference type="InterPro" id="IPR001202">
    <property type="entry name" value="WW_dom"/>
</dbReference>
<dbReference type="PANTHER" id="PTHR17616">
    <property type="entry name" value="YES-ASSOCIATED PROTEIN YAP1 FAMILY MEMBER"/>
    <property type="match status" value="1"/>
</dbReference>
<dbReference type="WBParaSite" id="ECPE_0001253701-mRNA-1">
    <property type="protein sequence ID" value="ECPE_0001253701-mRNA-1"/>
    <property type="gene ID" value="ECPE_0001253701"/>
</dbReference>
<feature type="region of interest" description="Disordered" evidence="5">
    <location>
        <begin position="1"/>
        <end position="74"/>
    </location>
</feature>
<keyword evidence="3" id="KW-0963">Cytoplasm</keyword>
<sequence>MSEDSARPSVTILRSDGSPLPTSSSSGGNATSSSSHGNPPPRPPATYANASTSGASGSSTIGLEGLNDDEQLPPKWERRFTESGRPYYLDHLTKTTTWVRPAPLPPGHFVDFSPSLSASWERRLDPNNRVYYVDHNTRTTTWQHPSPTLLNTMAQWQQMSAARSGMLQQQINERTHCDDWGTELPITEFVGIAEFDTQARGSQITQLTVGQTAWSTAPLHGTVISNALLVR</sequence>
<dbReference type="GO" id="GO:0003713">
    <property type="term" value="F:transcription coactivator activity"/>
    <property type="evidence" value="ECO:0007669"/>
    <property type="project" value="TreeGrafter"/>
</dbReference>
<feature type="compositionally biased region" description="Low complexity" evidence="5">
    <location>
        <begin position="15"/>
        <end position="35"/>
    </location>
</feature>
<evidence type="ECO:0000256" key="3">
    <source>
        <dbReference type="ARBA" id="ARBA00022490"/>
    </source>
</evidence>
<gene>
    <name evidence="7" type="ORF">ECPE_LOCUS12501</name>
</gene>
<reference evidence="9" key="1">
    <citation type="submission" date="2016-06" db="UniProtKB">
        <authorList>
            <consortium name="WormBaseParasite"/>
        </authorList>
    </citation>
    <scope>IDENTIFICATION</scope>
</reference>
<organism evidence="9">
    <name type="scientific">Echinostoma caproni</name>
    <dbReference type="NCBI Taxonomy" id="27848"/>
    <lineage>
        <taxon>Eukaryota</taxon>
        <taxon>Metazoa</taxon>
        <taxon>Spiralia</taxon>
        <taxon>Lophotrochozoa</taxon>
        <taxon>Platyhelminthes</taxon>
        <taxon>Trematoda</taxon>
        <taxon>Digenea</taxon>
        <taxon>Plagiorchiida</taxon>
        <taxon>Echinostomata</taxon>
        <taxon>Echinostomatoidea</taxon>
        <taxon>Echinostomatidae</taxon>
        <taxon>Echinostoma</taxon>
    </lineage>
</organism>
<dbReference type="EMBL" id="UZAN01052981">
    <property type="protein sequence ID" value="VDP89773.1"/>
    <property type="molecule type" value="Genomic_DNA"/>
</dbReference>
<keyword evidence="8" id="KW-1185">Reference proteome</keyword>
<dbReference type="AlphaFoldDB" id="A0A183AZW6"/>
<feature type="compositionally biased region" description="Low complexity" evidence="5">
    <location>
        <begin position="50"/>
        <end position="60"/>
    </location>
</feature>
<dbReference type="Gene3D" id="2.20.70.10">
    <property type="match status" value="2"/>
</dbReference>
<dbReference type="GO" id="GO:0045944">
    <property type="term" value="P:positive regulation of transcription by RNA polymerase II"/>
    <property type="evidence" value="ECO:0007669"/>
    <property type="project" value="TreeGrafter"/>
</dbReference>
<feature type="domain" description="WW" evidence="6">
    <location>
        <begin position="114"/>
        <end position="147"/>
    </location>
</feature>
<evidence type="ECO:0000256" key="4">
    <source>
        <dbReference type="ARBA" id="ARBA00023242"/>
    </source>
</evidence>
<dbReference type="PROSITE" id="PS50020">
    <property type="entry name" value="WW_DOMAIN_2"/>
    <property type="match status" value="2"/>
</dbReference>
<proteinExistence type="predicted"/>
<accession>A0A183AZW6</accession>
<dbReference type="SMART" id="SM00456">
    <property type="entry name" value="WW"/>
    <property type="match status" value="2"/>
</dbReference>
<dbReference type="OrthoDB" id="423283at2759"/>
<dbReference type="SUPFAM" id="SSF51045">
    <property type="entry name" value="WW domain"/>
    <property type="match status" value="2"/>
</dbReference>
<dbReference type="InterPro" id="IPR051583">
    <property type="entry name" value="YAP1"/>
</dbReference>
<dbReference type="PANTHER" id="PTHR17616:SF8">
    <property type="entry name" value="TRANSCRIPTIONAL COACTIVATOR YORKIE"/>
    <property type="match status" value="1"/>
</dbReference>
<evidence type="ECO:0000259" key="6">
    <source>
        <dbReference type="PROSITE" id="PS50020"/>
    </source>
</evidence>
<dbReference type="Proteomes" id="UP000272942">
    <property type="component" value="Unassembled WGS sequence"/>
</dbReference>
<dbReference type="CDD" id="cd00201">
    <property type="entry name" value="WW"/>
    <property type="match status" value="2"/>
</dbReference>
<evidence type="ECO:0000256" key="5">
    <source>
        <dbReference type="SAM" id="MobiDB-lite"/>
    </source>
</evidence>
<comment type="subcellular location">
    <subcellularLocation>
        <location evidence="2">Cytoplasm</location>
    </subcellularLocation>
    <subcellularLocation>
        <location evidence="1">Nucleus</location>
    </subcellularLocation>
</comment>
<dbReference type="Pfam" id="PF00397">
    <property type="entry name" value="WW"/>
    <property type="match status" value="2"/>
</dbReference>
<evidence type="ECO:0000256" key="1">
    <source>
        <dbReference type="ARBA" id="ARBA00004123"/>
    </source>
</evidence>